<dbReference type="Proteomes" id="UP000219514">
    <property type="component" value="Unassembled WGS sequence"/>
</dbReference>
<dbReference type="CDD" id="cd02516">
    <property type="entry name" value="CDP-ME_synthetase"/>
    <property type="match status" value="1"/>
</dbReference>
<organism evidence="3 4">
    <name type="scientific">Geodermatophilus sabuli</name>
    <dbReference type="NCBI Taxonomy" id="1564158"/>
    <lineage>
        <taxon>Bacteria</taxon>
        <taxon>Bacillati</taxon>
        <taxon>Actinomycetota</taxon>
        <taxon>Actinomycetes</taxon>
        <taxon>Geodermatophilales</taxon>
        <taxon>Geodermatophilaceae</taxon>
        <taxon>Geodermatophilus</taxon>
    </lineage>
</organism>
<dbReference type="Pfam" id="PF01128">
    <property type="entry name" value="IspD"/>
    <property type="match status" value="1"/>
</dbReference>
<dbReference type="SUPFAM" id="SSF53448">
    <property type="entry name" value="Nucleotide-diphospho-sugar transferases"/>
    <property type="match status" value="1"/>
</dbReference>
<dbReference type="GO" id="GO:0050518">
    <property type="term" value="F:2-C-methyl-D-erythritol 4-phosphate cytidylyltransferase activity"/>
    <property type="evidence" value="ECO:0007669"/>
    <property type="project" value="TreeGrafter"/>
</dbReference>
<protein>
    <submittedName>
        <fullName evidence="3">2-C-methyl-D-erythritol 4-phosphate cytidylyltransferase</fullName>
    </submittedName>
</protein>
<sequence>MAAQDAVAIVFAGGLGSRMVKAQLPKQFITIRDKPVLVHTLEHFQSHPEVGAIYLSCLTGYIEHAWDLVREFGVTKVRAIVAGGVTAQNSILNAVQAALADNVPEDATALVHDGVRPVINADLITRNIATARERGSAITAIPCFETIAMSLDEAQTVESVTQRDLMYVLQAPQTFPLGEVFQVNTRSLEDGLLGKFVDQAHLMRHYGAELHLVPGLRGNVKLTTDFDLLQFRLLVESGALSSVVGAELS</sequence>
<dbReference type="OrthoDB" id="9802561at2"/>
<dbReference type="AlphaFoldDB" id="A0A285EL69"/>
<gene>
    <name evidence="3" type="ORF">SAMN06893097_11226</name>
</gene>
<dbReference type="PANTHER" id="PTHR32125">
    <property type="entry name" value="2-C-METHYL-D-ERYTHRITOL 4-PHOSPHATE CYTIDYLYLTRANSFERASE, CHLOROPLASTIC"/>
    <property type="match status" value="1"/>
</dbReference>
<reference evidence="3 4" key="1">
    <citation type="submission" date="2017-09" db="EMBL/GenBank/DDBJ databases">
        <authorList>
            <person name="Ehlers B."/>
            <person name="Leendertz F.H."/>
        </authorList>
    </citation>
    <scope>NUCLEOTIDE SEQUENCE [LARGE SCALE GENOMIC DNA]</scope>
    <source>
        <strain evidence="3 4">DSM 46844</strain>
    </source>
</reference>
<evidence type="ECO:0000256" key="1">
    <source>
        <dbReference type="ARBA" id="ARBA00022679"/>
    </source>
</evidence>
<dbReference type="InterPro" id="IPR029044">
    <property type="entry name" value="Nucleotide-diphossugar_trans"/>
</dbReference>
<keyword evidence="4" id="KW-1185">Reference proteome</keyword>
<evidence type="ECO:0000313" key="3">
    <source>
        <dbReference type="EMBL" id="SNX98731.1"/>
    </source>
</evidence>
<dbReference type="PANTHER" id="PTHR32125:SF4">
    <property type="entry name" value="2-C-METHYL-D-ERYTHRITOL 4-PHOSPHATE CYTIDYLYLTRANSFERASE, CHLOROPLASTIC"/>
    <property type="match status" value="1"/>
</dbReference>
<dbReference type="InterPro" id="IPR034683">
    <property type="entry name" value="IspD/TarI"/>
</dbReference>
<accession>A0A285EL69</accession>
<proteinExistence type="predicted"/>
<keyword evidence="1 3" id="KW-0808">Transferase</keyword>
<evidence type="ECO:0000313" key="4">
    <source>
        <dbReference type="Proteomes" id="UP000219514"/>
    </source>
</evidence>
<dbReference type="Gene3D" id="3.90.550.10">
    <property type="entry name" value="Spore Coat Polysaccharide Biosynthesis Protein SpsA, Chain A"/>
    <property type="match status" value="1"/>
</dbReference>
<evidence type="ECO:0000256" key="2">
    <source>
        <dbReference type="ARBA" id="ARBA00022695"/>
    </source>
</evidence>
<name>A0A285EL69_9ACTN</name>
<dbReference type="InterPro" id="IPR050088">
    <property type="entry name" value="IspD/TarI_cytidylyltransf_bact"/>
</dbReference>
<keyword evidence="2 3" id="KW-0548">Nucleotidyltransferase</keyword>
<dbReference type="RefSeq" id="WP_143426732.1">
    <property type="nucleotide sequence ID" value="NZ_JACHXB010000008.1"/>
</dbReference>
<dbReference type="EMBL" id="OBDO01000012">
    <property type="protein sequence ID" value="SNX98731.1"/>
    <property type="molecule type" value="Genomic_DNA"/>
</dbReference>